<dbReference type="CDD" id="cd00038">
    <property type="entry name" value="CAP_ED"/>
    <property type="match status" value="1"/>
</dbReference>
<evidence type="ECO:0000256" key="4">
    <source>
        <dbReference type="ARBA" id="ARBA00022692"/>
    </source>
</evidence>
<keyword evidence="3" id="KW-1003">Cell membrane</keyword>
<evidence type="ECO:0000256" key="6">
    <source>
        <dbReference type="ARBA" id="ARBA00023136"/>
    </source>
</evidence>
<protein>
    <submittedName>
        <fullName evidence="9">Mechanosensitive ion channel family protein</fullName>
    </submittedName>
</protein>
<dbReference type="SMART" id="SM00100">
    <property type="entry name" value="cNMP"/>
    <property type="match status" value="1"/>
</dbReference>
<gene>
    <name evidence="9" type="ORF">SYV04_01280</name>
</gene>
<feature type="transmembrane region" description="Helical" evidence="7">
    <location>
        <begin position="69"/>
        <end position="92"/>
    </location>
</feature>
<proteinExistence type="inferred from homology"/>
<name>A0ABU5GUY7_9BACT</name>
<dbReference type="Gene3D" id="1.10.287.1260">
    <property type="match status" value="1"/>
</dbReference>
<dbReference type="InterPro" id="IPR006685">
    <property type="entry name" value="MscS_channel_2nd"/>
</dbReference>
<reference evidence="9 10" key="1">
    <citation type="submission" date="2023-12" db="EMBL/GenBank/DDBJ databases">
        <title>the genome sequence of Hyalangium sp. s54d21.</title>
        <authorList>
            <person name="Zhang X."/>
        </authorList>
    </citation>
    <scope>NUCLEOTIDE SEQUENCE [LARGE SCALE GENOMIC DNA]</scope>
    <source>
        <strain evidence="10">s54d21</strain>
    </source>
</reference>
<dbReference type="InterPro" id="IPR000595">
    <property type="entry name" value="cNMP-bd_dom"/>
</dbReference>
<comment type="caution">
    <text evidence="9">The sequence shown here is derived from an EMBL/GenBank/DDBJ whole genome shotgun (WGS) entry which is preliminary data.</text>
</comment>
<dbReference type="InterPro" id="IPR010920">
    <property type="entry name" value="LSM_dom_sf"/>
</dbReference>
<evidence type="ECO:0000256" key="2">
    <source>
        <dbReference type="ARBA" id="ARBA00008017"/>
    </source>
</evidence>
<dbReference type="SUPFAM" id="SSF51206">
    <property type="entry name" value="cAMP-binding domain-like"/>
    <property type="match status" value="1"/>
</dbReference>
<feature type="transmembrane region" description="Helical" evidence="7">
    <location>
        <begin position="128"/>
        <end position="148"/>
    </location>
</feature>
<keyword evidence="6 7" id="KW-0472">Membrane</keyword>
<evidence type="ECO:0000259" key="8">
    <source>
        <dbReference type="PROSITE" id="PS50042"/>
    </source>
</evidence>
<dbReference type="InterPro" id="IPR045275">
    <property type="entry name" value="MscS_archaea/bacteria_type"/>
</dbReference>
<dbReference type="InterPro" id="IPR014710">
    <property type="entry name" value="RmlC-like_jellyroll"/>
</dbReference>
<comment type="subcellular location">
    <subcellularLocation>
        <location evidence="1">Cell membrane</location>
        <topology evidence="1">Multi-pass membrane protein</topology>
    </subcellularLocation>
</comment>
<dbReference type="InterPro" id="IPR011066">
    <property type="entry name" value="MscS_channel_C_sf"/>
</dbReference>
<evidence type="ECO:0000256" key="7">
    <source>
        <dbReference type="SAM" id="Phobius"/>
    </source>
</evidence>
<dbReference type="Gene3D" id="3.30.70.100">
    <property type="match status" value="1"/>
</dbReference>
<feature type="transmembrane region" description="Helical" evidence="7">
    <location>
        <begin position="6"/>
        <end position="27"/>
    </location>
</feature>
<dbReference type="PROSITE" id="PS00888">
    <property type="entry name" value="CNMP_BINDING_1"/>
    <property type="match status" value="1"/>
</dbReference>
<dbReference type="InterPro" id="IPR049278">
    <property type="entry name" value="MS_channel_C"/>
</dbReference>
<dbReference type="Pfam" id="PF00027">
    <property type="entry name" value="cNMP_binding"/>
    <property type="match status" value="1"/>
</dbReference>
<dbReference type="InterPro" id="IPR018488">
    <property type="entry name" value="cNMP-bd_CS"/>
</dbReference>
<keyword evidence="10" id="KW-1185">Reference proteome</keyword>
<evidence type="ECO:0000256" key="1">
    <source>
        <dbReference type="ARBA" id="ARBA00004651"/>
    </source>
</evidence>
<keyword evidence="4 7" id="KW-0812">Transmembrane</keyword>
<feature type="domain" description="Cyclic nucleotide-binding" evidence="8">
    <location>
        <begin position="339"/>
        <end position="455"/>
    </location>
</feature>
<dbReference type="InterPro" id="IPR023408">
    <property type="entry name" value="MscS_beta-dom_sf"/>
</dbReference>
<dbReference type="InterPro" id="IPR018490">
    <property type="entry name" value="cNMP-bd_dom_sf"/>
</dbReference>
<dbReference type="PRINTS" id="PR00103">
    <property type="entry name" value="CAMPKINASE"/>
</dbReference>
<dbReference type="Gene3D" id="2.60.120.10">
    <property type="entry name" value="Jelly Rolls"/>
    <property type="match status" value="1"/>
</dbReference>
<evidence type="ECO:0000256" key="5">
    <source>
        <dbReference type="ARBA" id="ARBA00022989"/>
    </source>
</evidence>
<organism evidence="9 10">
    <name type="scientific">Hyalangium rubrum</name>
    <dbReference type="NCBI Taxonomy" id="3103134"/>
    <lineage>
        <taxon>Bacteria</taxon>
        <taxon>Pseudomonadati</taxon>
        <taxon>Myxococcota</taxon>
        <taxon>Myxococcia</taxon>
        <taxon>Myxococcales</taxon>
        <taxon>Cystobacterineae</taxon>
        <taxon>Archangiaceae</taxon>
        <taxon>Hyalangium</taxon>
    </lineage>
</organism>
<dbReference type="Gene3D" id="2.30.30.60">
    <property type="match status" value="1"/>
</dbReference>
<keyword evidence="5 7" id="KW-1133">Transmembrane helix</keyword>
<dbReference type="SUPFAM" id="SSF50182">
    <property type="entry name" value="Sm-like ribonucleoproteins"/>
    <property type="match status" value="1"/>
</dbReference>
<dbReference type="PROSITE" id="PS50042">
    <property type="entry name" value="CNMP_BINDING_3"/>
    <property type="match status" value="1"/>
</dbReference>
<dbReference type="Pfam" id="PF21082">
    <property type="entry name" value="MS_channel_3rd"/>
    <property type="match status" value="1"/>
</dbReference>
<evidence type="ECO:0000256" key="3">
    <source>
        <dbReference type="ARBA" id="ARBA00022475"/>
    </source>
</evidence>
<dbReference type="PROSITE" id="PS00889">
    <property type="entry name" value="CNMP_BINDING_2"/>
    <property type="match status" value="1"/>
</dbReference>
<dbReference type="PANTHER" id="PTHR30221:SF1">
    <property type="entry name" value="SMALL-CONDUCTANCE MECHANOSENSITIVE CHANNEL"/>
    <property type="match status" value="1"/>
</dbReference>
<accession>A0ABU5GUY7</accession>
<dbReference type="PANTHER" id="PTHR30221">
    <property type="entry name" value="SMALL-CONDUCTANCE MECHANOSENSITIVE CHANNEL"/>
    <property type="match status" value="1"/>
</dbReference>
<evidence type="ECO:0000313" key="9">
    <source>
        <dbReference type="EMBL" id="MDY7224987.1"/>
    </source>
</evidence>
<dbReference type="EMBL" id="JAXIVS010000001">
    <property type="protein sequence ID" value="MDY7224987.1"/>
    <property type="molecule type" value="Genomic_DNA"/>
</dbReference>
<dbReference type="Proteomes" id="UP001291309">
    <property type="component" value="Unassembled WGS sequence"/>
</dbReference>
<dbReference type="RefSeq" id="WP_321543711.1">
    <property type="nucleotide sequence ID" value="NZ_JAXIVS010000001.1"/>
</dbReference>
<evidence type="ECO:0000313" key="10">
    <source>
        <dbReference type="Proteomes" id="UP001291309"/>
    </source>
</evidence>
<feature type="transmembrane region" description="Helical" evidence="7">
    <location>
        <begin position="39"/>
        <end position="57"/>
    </location>
</feature>
<sequence length="492" mass="54789">MLPFLQSNVSLVIGAVLVVLLFAARAASADKDFRRDLRGAFRFLTAFLIFRLAAWAVPENAPSSVHKFIQVAWMLAFTFGVIRAGVSLALKIVRLRSPDAVPKILRDVIDFSLYGLAALPILQTQLNLDLGGLLATSAVLSVVIGLALQETLGNLFAGLSLQLERPYQVGDFIRIGEYTGRVVQIGWRATRIITFRRESVTLPNSKVAKEVVKNFSYGYEPVAIDIELKLSYEAPPNRVKAAVLEVLREVPNVVPEPRPMCRTWAYEESSVRYQIRYWVASFAHADNAMEEIYSRLWYRLRREGLEPPFPRRVVHMREEAARSEFASDTVLELLRAVDLFALFGEAELDQLRHTLVARRFGRNERIIQEGEQGHTFYLVASGEVSVRTGKGQEVTRLTRGCYFGEMSLLTGEPRAATVVALEDSVLLELDRSAFGNMFSSNPGLARQLSALLAQRRTQLRAVAEAGGGGADAAPEEGRILGRLRQIFGLSHD</sequence>
<dbReference type="Pfam" id="PF00924">
    <property type="entry name" value="MS_channel_2nd"/>
    <property type="match status" value="1"/>
</dbReference>
<comment type="similarity">
    <text evidence="2">Belongs to the MscS (TC 1.A.23) family.</text>
</comment>
<dbReference type="SUPFAM" id="SSF82689">
    <property type="entry name" value="Mechanosensitive channel protein MscS (YggB), C-terminal domain"/>
    <property type="match status" value="1"/>
</dbReference>